<evidence type="ECO:0000313" key="8">
    <source>
        <dbReference type="Proteomes" id="UP000500826"/>
    </source>
</evidence>
<dbReference type="InterPro" id="IPR036390">
    <property type="entry name" value="WH_DNA-bd_sf"/>
</dbReference>
<dbReference type="Gene3D" id="1.10.10.10">
    <property type="entry name" value="Winged helix-like DNA-binding domain superfamily/Winged helix DNA-binding domain"/>
    <property type="match status" value="1"/>
</dbReference>
<feature type="domain" description="HTH lysR-type" evidence="6">
    <location>
        <begin position="49"/>
        <end position="106"/>
    </location>
</feature>
<evidence type="ECO:0000256" key="4">
    <source>
        <dbReference type="ARBA" id="ARBA00023163"/>
    </source>
</evidence>
<dbReference type="SUPFAM" id="SSF46785">
    <property type="entry name" value="Winged helix' DNA-binding domain"/>
    <property type="match status" value="1"/>
</dbReference>
<evidence type="ECO:0000256" key="5">
    <source>
        <dbReference type="SAM" id="MobiDB-lite"/>
    </source>
</evidence>
<dbReference type="Pfam" id="PF00126">
    <property type="entry name" value="HTH_1"/>
    <property type="match status" value="1"/>
</dbReference>
<dbReference type="PRINTS" id="PR00039">
    <property type="entry name" value="HTHLYSR"/>
</dbReference>
<dbReference type="PANTHER" id="PTHR30346">
    <property type="entry name" value="TRANSCRIPTIONAL DUAL REGULATOR HCAR-RELATED"/>
    <property type="match status" value="1"/>
</dbReference>
<dbReference type="EMBL" id="CP053418">
    <property type="protein sequence ID" value="QJW83760.1"/>
    <property type="molecule type" value="Genomic_DNA"/>
</dbReference>
<evidence type="ECO:0000256" key="1">
    <source>
        <dbReference type="ARBA" id="ARBA00009437"/>
    </source>
</evidence>
<evidence type="ECO:0000256" key="2">
    <source>
        <dbReference type="ARBA" id="ARBA00023015"/>
    </source>
</evidence>
<dbReference type="InterPro" id="IPR000847">
    <property type="entry name" value="LysR_HTH_N"/>
</dbReference>
<comment type="similarity">
    <text evidence="1">Belongs to the LysR transcriptional regulatory family.</text>
</comment>
<dbReference type="PANTHER" id="PTHR30346:SF29">
    <property type="entry name" value="LYSR SUBSTRATE-BINDING"/>
    <property type="match status" value="1"/>
</dbReference>
<name>A0ABX6P106_9BURK</name>
<protein>
    <submittedName>
        <fullName evidence="7">LysR family transcriptional regulator</fullName>
    </submittedName>
</protein>
<evidence type="ECO:0000256" key="3">
    <source>
        <dbReference type="ARBA" id="ARBA00023125"/>
    </source>
</evidence>
<reference evidence="7 8" key="1">
    <citation type="submission" date="2020-05" db="EMBL/GenBank/DDBJ databases">
        <title>Ramlibacter rhizophilus sp. nov., isolated from rhizosphere soil of national flower Mugunghwa from South Korea.</title>
        <authorList>
            <person name="Zheng-Fei Y."/>
            <person name="Huan T."/>
        </authorList>
    </citation>
    <scope>NUCLEOTIDE SEQUENCE [LARGE SCALE GENOMIC DNA]</scope>
    <source>
        <strain evidence="7 8">H242</strain>
    </source>
</reference>
<evidence type="ECO:0000313" key="7">
    <source>
        <dbReference type="EMBL" id="QJW83760.1"/>
    </source>
</evidence>
<accession>A0ABX6P106</accession>
<keyword evidence="3" id="KW-0238">DNA-binding</keyword>
<sequence>MRGRTAPASRAASCSCWSTARSIRRSSRRWTGAADRASGRVDNAPVQSILEPKWALFVQVADAGSVTAAALALDMQQSVVSRHIARLEAEAGTRLFRRTGRGVVLTEFGEQVYPRVKALLRDAEQLADDMRTSRGVPAGDVRFGLLPSTVPVLAGALFTAVRKAGRRCGCTSPRDRARSWKSGWRRGGSTSRCCCARRTPPAPTKPCCGACLCPSSCRRGMRWPRASRSLSRTGAVAAGAPEPAASAARAARAAGAAGRRHAHAGAGSRLDPPAARDRCVRRWPGHHGRHAHAARGGRLVAVPIVRPVLSRSIVLGVTQHRAHTLATREVAQLLRKMAPAMLKEPGRR</sequence>
<dbReference type="InterPro" id="IPR036388">
    <property type="entry name" value="WH-like_DNA-bd_sf"/>
</dbReference>
<evidence type="ECO:0000259" key="6">
    <source>
        <dbReference type="PROSITE" id="PS50931"/>
    </source>
</evidence>
<feature type="region of interest" description="Disordered" evidence="5">
    <location>
        <begin position="253"/>
        <end position="274"/>
    </location>
</feature>
<keyword evidence="8" id="KW-1185">Reference proteome</keyword>
<keyword evidence="4" id="KW-0804">Transcription</keyword>
<proteinExistence type="inferred from homology"/>
<dbReference type="Proteomes" id="UP000500826">
    <property type="component" value="Chromosome"/>
</dbReference>
<dbReference type="PROSITE" id="PS50931">
    <property type="entry name" value="HTH_LYSR"/>
    <property type="match status" value="1"/>
</dbReference>
<gene>
    <name evidence="7" type="ORF">HK414_06290</name>
</gene>
<keyword evidence="2" id="KW-0805">Transcription regulation</keyword>
<organism evidence="7 8">
    <name type="scientific">Ramlibacter terrae</name>
    <dbReference type="NCBI Taxonomy" id="2732511"/>
    <lineage>
        <taxon>Bacteria</taxon>
        <taxon>Pseudomonadati</taxon>
        <taxon>Pseudomonadota</taxon>
        <taxon>Betaproteobacteria</taxon>
        <taxon>Burkholderiales</taxon>
        <taxon>Comamonadaceae</taxon>
        <taxon>Ramlibacter</taxon>
    </lineage>
</organism>